<proteinExistence type="inferred from homology"/>
<dbReference type="Pfam" id="PF20511">
    <property type="entry name" value="PMI_typeI_cat"/>
    <property type="match status" value="1"/>
</dbReference>
<feature type="binding site" evidence="9">
    <location>
        <position position="160"/>
    </location>
    <ligand>
        <name>Zn(2+)</name>
        <dbReference type="ChEBI" id="CHEBI:29105"/>
    </ligand>
</feature>
<dbReference type="Gene3D" id="2.60.120.10">
    <property type="entry name" value="Jelly Rolls"/>
    <property type="match status" value="2"/>
</dbReference>
<organism evidence="11">
    <name type="scientific">Theileria annulata</name>
    <dbReference type="NCBI Taxonomy" id="5874"/>
    <lineage>
        <taxon>Eukaryota</taxon>
        <taxon>Sar</taxon>
        <taxon>Alveolata</taxon>
        <taxon>Apicomplexa</taxon>
        <taxon>Aconoidasida</taxon>
        <taxon>Piroplasmida</taxon>
        <taxon>Theileriidae</taxon>
        <taxon>Theileria</taxon>
    </lineage>
</organism>
<evidence type="ECO:0000256" key="3">
    <source>
        <dbReference type="ARBA" id="ARBA00010772"/>
    </source>
</evidence>
<dbReference type="PANTHER" id="PTHR10309">
    <property type="entry name" value="MANNOSE-6-PHOSPHATE ISOMERASE"/>
    <property type="match status" value="1"/>
</dbReference>
<evidence type="ECO:0000256" key="8">
    <source>
        <dbReference type="PIRSR" id="PIRSR001480-1"/>
    </source>
</evidence>
<evidence type="ECO:0000256" key="1">
    <source>
        <dbReference type="ARBA" id="ARBA00000757"/>
    </source>
</evidence>
<dbReference type="UniPathway" id="UPA00126">
    <property type="reaction ID" value="UER00423"/>
</dbReference>
<dbReference type="InterPro" id="IPR016305">
    <property type="entry name" value="Mannose-6-P_Isomerase"/>
</dbReference>
<reference evidence="11" key="1">
    <citation type="submission" date="2018-07" db="EMBL/GenBank/DDBJ databases">
        <authorList>
            <person name="Quirk P.G."/>
            <person name="Krulwich T.A."/>
        </authorList>
    </citation>
    <scope>NUCLEOTIDE SEQUENCE</scope>
    <source>
        <strain evidence="11">Anand</strain>
    </source>
</reference>
<evidence type="ECO:0000256" key="2">
    <source>
        <dbReference type="ARBA" id="ARBA00004666"/>
    </source>
</evidence>
<dbReference type="VEuPathDB" id="PiroplasmaDB:TA11125"/>
<evidence type="ECO:0000256" key="6">
    <source>
        <dbReference type="ARBA" id="ARBA00022833"/>
    </source>
</evidence>
<dbReference type="GO" id="GO:0008270">
    <property type="term" value="F:zinc ion binding"/>
    <property type="evidence" value="ECO:0007669"/>
    <property type="project" value="InterPro"/>
</dbReference>
<dbReference type="EC" id="5.3.1.8" evidence="4"/>
<feature type="binding site" evidence="9">
    <location>
        <position position="135"/>
    </location>
    <ligand>
        <name>Zn(2+)</name>
        <dbReference type="ChEBI" id="CHEBI:29105"/>
    </ligand>
</feature>
<keyword evidence="5 9" id="KW-0479">Metal-binding</keyword>
<dbReference type="InterPro" id="IPR014710">
    <property type="entry name" value="RmlC-like_jellyroll"/>
</dbReference>
<dbReference type="EMBL" id="UIVS01000004">
    <property type="protein sequence ID" value="SVP95625.1"/>
    <property type="molecule type" value="Genomic_DNA"/>
</dbReference>
<evidence type="ECO:0000313" key="11">
    <source>
        <dbReference type="EMBL" id="SVP95069.1"/>
    </source>
</evidence>
<dbReference type="GO" id="GO:0009298">
    <property type="term" value="P:GDP-mannose biosynthetic process"/>
    <property type="evidence" value="ECO:0007669"/>
    <property type="project" value="UniProtKB-UniPathway"/>
</dbReference>
<feature type="binding site" evidence="9">
    <location>
        <position position="286"/>
    </location>
    <ligand>
        <name>Zn(2+)</name>
        <dbReference type="ChEBI" id="CHEBI:29105"/>
    </ligand>
</feature>
<sequence>MECVYRLLPTVNQYDWGKSSENSLVYQLFKNYLKLKLVKGWNLDVSAPFSELWLGTHPSSPSSVLPSCERDVTLDTYEGSPGHQCSDSCSFQSSVLSFQELLNQMHSDSADSESRNLNILFKVLSIQKPLSIQMHPDDKSAAELFSARHPGIVDNSSKPEMCIALSKFKAMCGFREIPEIFKFSEKYDEFKTFLGKELTSRYSHSDPKTLYIEILKRFFSSENHSELVEKLATKLKGVRDQEPAETLFIELYNAYGPDNCIFFAFVLNFFELEPGQALFIPPNTMHSYVSGDCVEIMKCSDNVIRCGLTPKLKDTKLCLRLLEENLKNTPAKEFYVTGLKISDYILKYEPQDPVCNFITWSFSLGPGDQDTFVSSNEPCLCIVLDSNTEVKFRLNPCSNSATSPPQETFISNVEIGDCFLLPPLTALNVRNGHEVHDFKMYISSEKSSNKV</sequence>
<dbReference type="EMBL" id="UIVT01000004">
    <property type="protein sequence ID" value="SVP95069.1"/>
    <property type="molecule type" value="Genomic_DNA"/>
</dbReference>
<dbReference type="PRINTS" id="PR00714">
    <property type="entry name" value="MAN6PISMRASE"/>
</dbReference>
<comment type="pathway">
    <text evidence="2">Nucleotide-sugar biosynthesis; GDP-alpha-D-mannose biosynthesis; alpha-D-mannose 1-phosphate from D-fructose 6-phosphate: step 1/2.</text>
</comment>
<feature type="binding site" evidence="9">
    <location>
        <position position="133"/>
    </location>
    <ligand>
        <name>Zn(2+)</name>
        <dbReference type="ChEBI" id="CHEBI:29105"/>
    </ligand>
</feature>
<gene>
    <name evidence="11" type="ORF">TAT_000379100</name>
    <name evidence="12" type="ORF">TAV_000379000</name>
</gene>
<dbReference type="Gene3D" id="1.10.441.10">
    <property type="entry name" value="Phosphomannose Isomerase, domain 2"/>
    <property type="match status" value="1"/>
</dbReference>
<dbReference type="NCBIfam" id="TIGR00218">
    <property type="entry name" value="manA"/>
    <property type="match status" value="1"/>
</dbReference>
<dbReference type="InterPro" id="IPR001250">
    <property type="entry name" value="Man6P_Isoase-1"/>
</dbReference>
<dbReference type="GO" id="GO:0004476">
    <property type="term" value="F:mannose-6-phosphate isomerase activity"/>
    <property type="evidence" value="ECO:0007669"/>
    <property type="project" value="UniProtKB-EC"/>
</dbReference>
<dbReference type="GO" id="GO:0005975">
    <property type="term" value="P:carbohydrate metabolic process"/>
    <property type="evidence" value="ECO:0007669"/>
    <property type="project" value="InterPro"/>
</dbReference>
<name>A0A3B0NB70_THEAN</name>
<dbReference type="PANTHER" id="PTHR10309:SF0">
    <property type="entry name" value="MANNOSE-6-PHOSPHATE ISOMERASE"/>
    <property type="match status" value="1"/>
</dbReference>
<evidence type="ECO:0000256" key="7">
    <source>
        <dbReference type="ARBA" id="ARBA00023235"/>
    </source>
</evidence>
<keyword evidence="7 11" id="KW-0413">Isomerase</keyword>
<dbReference type="InterPro" id="IPR011051">
    <property type="entry name" value="RmlC_Cupin_sf"/>
</dbReference>
<dbReference type="GO" id="GO:0005829">
    <property type="term" value="C:cytosol"/>
    <property type="evidence" value="ECO:0007669"/>
    <property type="project" value="TreeGrafter"/>
</dbReference>
<evidence type="ECO:0000256" key="4">
    <source>
        <dbReference type="ARBA" id="ARBA00011956"/>
    </source>
</evidence>
<feature type="active site" evidence="8">
    <location>
        <position position="305"/>
    </location>
</feature>
<dbReference type="CDD" id="cd07011">
    <property type="entry name" value="cupin_PMI_type_I_N"/>
    <property type="match status" value="1"/>
</dbReference>
<feature type="domain" description="Phosphomannose isomerase type I catalytic" evidence="10">
    <location>
        <begin position="5"/>
        <end position="176"/>
    </location>
</feature>
<dbReference type="SUPFAM" id="SSF51182">
    <property type="entry name" value="RmlC-like cupins"/>
    <property type="match status" value="1"/>
</dbReference>
<dbReference type="AlphaFoldDB" id="A0A3B0NB70"/>
<comment type="similarity">
    <text evidence="3">Belongs to the mannose-6-phosphate isomerase type 1 family.</text>
</comment>
<evidence type="ECO:0000256" key="5">
    <source>
        <dbReference type="ARBA" id="ARBA00022723"/>
    </source>
</evidence>
<accession>A0A3B0NB70</accession>
<protein>
    <recommendedName>
        <fullName evidence="4">mannose-6-phosphate isomerase</fullName>
        <ecNumber evidence="4">5.3.1.8</ecNumber>
    </recommendedName>
</protein>
<evidence type="ECO:0000313" key="12">
    <source>
        <dbReference type="EMBL" id="SVP95625.1"/>
    </source>
</evidence>
<comment type="catalytic activity">
    <reaction evidence="1">
        <text>D-mannose 6-phosphate = D-fructose 6-phosphate</text>
        <dbReference type="Rhea" id="RHEA:12356"/>
        <dbReference type="ChEBI" id="CHEBI:58735"/>
        <dbReference type="ChEBI" id="CHEBI:61527"/>
        <dbReference type="EC" id="5.3.1.8"/>
    </reaction>
</comment>
<dbReference type="PIRSF" id="PIRSF001480">
    <property type="entry name" value="Mannose-6-phosphate_isomerase"/>
    <property type="match status" value="1"/>
</dbReference>
<dbReference type="InterPro" id="IPR046457">
    <property type="entry name" value="PMI_typeI_cat"/>
</dbReference>
<evidence type="ECO:0000259" key="10">
    <source>
        <dbReference type="Pfam" id="PF20511"/>
    </source>
</evidence>
<keyword evidence="6 9" id="KW-0862">Zinc</keyword>
<comment type="cofactor">
    <cofactor evidence="9">
        <name>Zn(2+)</name>
        <dbReference type="ChEBI" id="CHEBI:29105"/>
    </cofactor>
    <text evidence="9">Binds 1 zinc ion per subunit.</text>
</comment>
<evidence type="ECO:0000256" key="9">
    <source>
        <dbReference type="PIRSR" id="PIRSR001480-2"/>
    </source>
</evidence>